<gene>
    <name evidence="2" type="ORF">C450_03917</name>
</gene>
<evidence type="ECO:0000313" key="3">
    <source>
        <dbReference type="Proteomes" id="UP000011625"/>
    </source>
</evidence>
<dbReference type="EMBL" id="AOME01000015">
    <property type="protein sequence ID" value="EMA55180.1"/>
    <property type="molecule type" value="Genomic_DNA"/>
</dbReference>
<sequence length="341" mass="37937">MNVVIDGATLFLLAARTPNVREFAFELALCAHLEAGFDGIVSRQLGASTGGNRVIDVACIEPGPGFDDRARITPETIPDAAIESRVGAGEARYWKDCFDCHPDHARSVTDRAIEIGFFESERRGGREYVRQVARYPEDWFGRIVGIENKPDLGTPGDLENQLRTDASLGLFDTAILATASHVTGAHLNRIPEEIGVWRFDPETETREVVREPTPLAPAEPGIEPLDRGATKTDVRVVSVAEKACTRRRLAERAYGKGWRTYEFPSCEKIEPRAYAGTNELPFCRWKGRFVHPAAECGISCPGHDPDDPPDVDLESERDRRSPWVREPDGQRRRQAGLDRFG</sequence>
<dbReference type="Pfam" id="PF19100">
    <property type="entry name" value="DUF5787"/>
    <property type="match status" value="1"/>
</dbReference>
<dbReference type="Proteomes" id="UP000011625">
    <property type="component" value="Unassembled WGS sequence"/>
</dbReference>
<keyword evidence="3" id="KW-1185">Reference proteome</keyword>
<reference evidence="2 3" key="1">
    <citation type="journal article" date="2014" name="PLoS Genet.">
        <title>Phylogenetically driven sequencing of extremely halophilic archaea reveals strategies for static and dynamic osmo-response.</title>
        <authorList>
            <person name="Becker E.A."/>
            <person name="Seitzer P.M."/>
            <person name="Tritt A."/>
            <person name="Larsen D."/>
            <person name="Krusor M."/>
            <person name="Yao A.I."/>
            <person name="Wu D."/>
            <person name="Madern D."/>
            <person name="Eisen J.A."/>
            <person name="Darling A.E."/>
            <person name="Facciotti M.T."/>
        </authorList>
    </citation>
    <scope>NUCLEOTIDE SEQUENCE [LARGE SCALE GENOMIC DNA]</scope>
    <source>
        <strain evidence="2 3">DSM 8989</strain>
    </source>
</reference>
<evidence type="ECO:0000256" key="1">
    <source>
        <dbReference type="SAM" id="MobiDB-lite"/>
    </source>
</evidence>
<dbReference type="InterPro" id="IPR043901">
    <property type="entry name" value="DUF5787"/>
</dbReference>
<proteinExistence type="predicted"/>
<protein>
    <submittedName>
        <fullName evidence="2">Uncharacterized protein</fullName>
    </submittedName>
</protein>
<name>M0NEQ8_9EURY</name>
<comment type="caution">
    <text evidence="2">The sequence shown here is derived from an EMBL/GenBank/DDBJ whole genome shotgun (WGS) entry which is preliminary data.</text>
</comment>
<dbReference type="PATRIC" id="fig|1227456.3.peg.810"/>
<dbReference type="STRING" id="1227456.C450_03917"/>
<evidence type="ECO:0000313" key="2">
    <source>
        <dbReference type="EMBL" id="EMA55180.1"/>
    </source>
</evidence>
<feature type="region of interest" description="Disordered" evidence="1">
    <location>
        <begin position="299"/>
        <end position="341"/>
    </location>
</feature>
<accession>M0NEQ8</accession>
<organism evidence="2 3">
    <name type="scientific">Halococcus salifodinae DSM 8989</name>
    <dbReference type="NCBI Taxonomy" id="1227456"/>
    <lineage>
        <taxon>Archaea</taxon>
        <taxon>Methanobacteriati</taxon>
        <taxon>Methanobacteriota</taxon>
        <taxon>Stenosarchaea group</taxon>
        <taxon>Halobacteria</taxon>
        <taxon>Halobacteriales</taxon>
        <taxon>Halococcaceae</taxon>
        <taxon>Halococcus</taxon>
    </lineage>
</organism>
<feature type="compositionally biased region" description="Basic and acidic residues" evidence="1">
    <location>
        <begin position="314"/>
        <end position="331"/>
    </location>
</feature>
<dbReference type="AlphaFoldDB" id="M0NEQ8"/>